<comment type="caution">
    <text evidence="3">The sequence shown here is derived from an EMBL/GenBank/DDBJ whole genome shotgun (WGS) entry which is preliminary data.</text>
</comment>
<keyword evidence="4" id="KW-1185">Reference proteome</keyword>
<evidence type="ECO:0000256" key="2">
    <source>
        <dbReference type="SAM" id="MobiDB-lite"/>
    </source>
</evidence>
<name>A0A919N010_9ACTN</name>
<feature type="region of interest" description="Disordered" evidence="2">
    <location>
        <begin position="112"/>
        <end position="145"/>
    </location>
</feature>
<feature type="compositionally biased region" description="Acidic residues" evidence="2">
    <location>
        <begin position="135"/>
        <end position="144"/>
    </location>
</feature>
<dbReference type="InterPro" id="IPR057369">
    <property type="entry name" value="VG15"/>
</dbReference>
<organism evidence="3 4">
    <name type="scientific">Paractinoplanes rishiriensis</name>
    <dbReference type="NCBI Taxonomy" id="1050105"/>
    <lineage>
        <taxon>Bacteria</taxon>
        <taxon>Bacillati</taxon>
        <taxon>Actinomycetota</taxon>
        <taxon>Actinomycetes</taxon>
        <taxon>Micromonosporales</taxon>
        <taxon>Micromonosporaceae</taxon>
        <taxon>Paractinoplanes</taxon>
    </lineage>
</organism>
<dbReference type="EMBL" id="BOMV01000125">
    <property type="protein sequence ID" value="GIF02219.1"/>
    <property type="molecule type" value="Genomic_DNA"/>
</dbReference>
<feature type="coiled-coil region" evidence="1">
    <location>
        <begin position="149"/>
        <end position="176"/>
    </location>
</feature>
<evidence type="ECO:0000313" key="3">
    <source>
        <dbReference type="EMBL" id="GIF02219.1"/>
    </source>
</evidence>
<keyword evidence="1" id="KW-0175">Coiled coil</keyword>
<evidence type="ECO:0000313" key="4">
    <source>
        <dbReference type="Proteomes" id="UP000636960"/>
    </source>
</evidence>
<feature type="compositionally biased region" description="Low complexity" evidence="2">
    <location>
        <begin position="112"/>
        <end position="129"/>
    </location>
</feature>
<dbReference type="Proteomes" id="UP000636960">
    <property type="component" value="Unassembled WGS sequence"/>
</dbReference>
<reference evidence="3" key="1">
    <citation type="submission" date="2021-01" db="EMBL/GenBank/DDBJ databases">
        <title>Whole genome shotgun sequence of Actinoplanes rishiriensis NBRC 108556.</title>
        <authorList>
            <person name="Komaki H."/>
            <person name="Tamura T."/>
        </authorList>
    </citation>
    <scope>NUCLEOTIDE SEQUENCE</scope>
    <source>
        <strain evidence="3">NBRC 108556</strain>
    </source>
</reference>
<sequence length="341" mass="37020">MSAARDAEAETASTAYQVALARLGVATVADALALWQHLPAQRAPAVTAAWLRAAVRIVMTRRGHARDLAMAYYRLVRALRTGRTIADPYHPDPAQVTLGMLRREFAALATPATAAPTTAAQPDQATPAPSRTLTEDPEPSDDDADRVLVEEIESLRQEAERRERDAEREAQIILDQLGPALLDRKTRDLDPGAPAGQVDAARRDTHAQAGARQAAAAERIALNGARSTEWATAQSDRRALGYIRVSQSGTPCGWCAMLISRGAVYKTAASAEFSDGDKYHDNCHCVAETIFTPEQLTSARYALNRAYGQQWPQVTAGLSGKAALRAWRRFIRQQQASEAPT</sequence>
<accession>A0A919N010</accession>
<proteinExistence type="predicted"/>
<dbReference type="AlphaFoldDB" id="A0A919N010"/>
<gene>
    <name evidence="3" type="ORF">Ari01nite_96830</name>
</gene>
<dbReference type="RefSeq" id="WP_203791306.1">
    <property type="nucleotide sequence ID" value="NZ_BOMV01000125.1"/>
</dbReference>
<evidence type="ECO:0000256" key="1">
    <source>
        <dbReference type="SAM" id="Coils"/>
    </source>
</evidence>
<protein>
    <submittedName>
        <fullName evidence="3">Uncharacterized protein</fullName>
    </submittedName>
</protein>
<dbReference type="Pfam" id="PF25310">
    <property type="entry name" value="VG15"/>
    <property type="match status" value="1"/>
</dbReference>